<dbReference type="AlphaFoldDB" id="A0A8X6H0L5"/>
<organism evidence="2 3">
    <name type="scientific">Trichonephila clavata</name>
    <name type="common">Joro spider</name>
    <name type="synonym">Nephila clavata</name>
    <dbReference type="NCBI Taxonomy" id="2740835"/>
    <lineage>
        <taxon>Eukaryota</taxon>
        <taxon>Metazoa</taxon>
        <taxon>Ecdysozoa</taxon>
        <taxon>Arthropoda</taxon>
        <taxon>Chelicerata</taxon>
        <taxon>Arachnida</taxon>
        <taxon>Araneae</taxon>
        <taxon>Araneomorphae</taxon>
        <taxon>Entelegynae</taxon>
        <taxon>Araneoidea</taxon>
        <taxon>Nephilidae</taxon>
        <taxon>Trichonephila</taxon>
    </lineage>
</organism>
<comment type="caution">
    <text evidence="2">The sequence shown here is derived from an EMBL/GenBank/DDBJ whole genome shotgun (WGS) entry which is preliminary data.</text>
</comment>
<feature type="signal peptide" evidence="1">
    <location>
        <begin position="1"/>
        <end position="25"/>
    </location>
</feature>
<name>A0A8X6H0L5_TRICU</name>
<reference evidence="2" key="1">
    <citation type="submission" date="2020-07" db="EMBL/GenBank/DDBJ databases">
        <title>Multicomponent nature underlies the extraordinary mechanical properties of spider dragline silk.</title>
        <authorList>
            <person name="Kono N."/>
            <person name="Nakamura H."/>
            <person name="Mori M."/>
            <person name="Yoshida Y."/>
            <person name="Ohtoshi R."/>
            <person name="Malay A.D."/>
            <person name="Moran D.A.P."/>
            <person name="Tomita M."/>
            <person name="Numata K."/>
            <person name="Arakawa K."/>
        </authorList>
    </citation>
    <scope>NUCLEOTIDE SEQUENCE</scope>
</reference>
<sequence>MRMKKELKVLLFLSICLLIAPLLETSSISSGTREKIYALSGFKLPNATTLQNVSSGSCPEGYLFDAKRQRCRWFICPEGYEKRDKICVEN</sequence>
<dbReference type="OrthoDB" id="6442872at2759"/>
<evidence type="ECO:0000256" key="1">
    <source>
        <dbReference type="SAM" id="SignalP"/>
    </source>
</evidence>
<keyword evidence="1" id="KW-0732">Signal</keyword>
<evidence type="ECO:0000313" key="2">
    <source>
        <dbReference type="EMBL" id="GFR12860.1"/>
    </source>
</evidence>
<feature type="chain" id="PRO_5036443021" evidence="1">
    <location>
        <begin position="26"/>
        <end position="90"/>
    </location>
</feature>
<evidence type="ECO:0000313" key="3">
    <source>
        <dbReference type="Proteomes" id="UP000887116"/>
    </source>
</evidence>
<dbReference type="EMBL" id="BMAO01036748">
    <property type="protein sequence ID" value="GFR12860.1"/>
    <property type="molecule type" value="Genomic_DNA"/>
</dbReference>
<dbReference type="Proteomes" id="UP000887116">
    <property type="component" value="Unassembled WGS sequence"/>
</dbReference>
<protein>
    <submittedName>
        <fullName evidence="2">Uncharacterized protein</fullName>
    </submittedName>
</protein>
<proteinExistence type="predicted"/>
<keyword evidence="3" id="KW-1185">Reference proteome</keyword>
<accession>A0A8X6H0L5</accession>
<gene>
    <name evidence="2" type="ORF">TNCT_723531</name>
</gene>